<accession>A0ABM5CKT2</accession>
<evidence type="ECO:0000256" key="1">
    <source>
        <dbReference type="SAM" id="MobiDB-lite"/>
    </source>
</evidence>
<organism evidence="2 3">
    <name type="scientific">Vicugna pacos</name>
    <name type="common">Alpaca</name>
    <name type="synonym">Lama pacos</name>
    <dbReference type="NCBI Taxonomy" id="30538"/>
    <lineage>
        <taxon>Eukaryota</taxon>
        <taxon>Metazoa</taxon>
        <taxon>Chordata</taxon>
        <taxon>Craniata</taxon>
        <taxon>Vertebrata</taxon>
        <taxon>Euteleostomi</taxon>
        <taxon>Mammalia</taxon>
        <taxon>Eutheria</taxon>
        <taxon>Laurasiatheria</taxon>
        <taxon>Artiodactyla</taxon>
        <taxon>Tylopoda</taxon>
        <taxon>Camelidae</taxon>
        <taxon>Vicugna</taxon>
    </lineage>
</organism>
<dbReference type="GeneID" id="140690926"/>
<proteinExistence type="predicted"/>
<sequence>MPPPGGVVRGQLTGAWRAAGGRPPPWQSPPRFGWSIGGEMQGPGLPASPAEDAACRHTSTAHHHVGLRQGDGLEGGPPLLLPRTTQRPPTPRRSLGHLCGSNSCHDDRSRYVSGLTSAPDRLHPSTAEPEPPAPQPSRPHRQLSQSQSFPQCCKHRPCPHSLRLPESFQAKRPKHRPQKELNNSISCCPYAGPRTRGTSRQSSLISLAQPTATRESSVHLQVHYRSNVHPLKTHHPVNWPERRYSHGLSNGTKPEILRPQGDTTAYTIRSRLNPRCGTMAVEGWCTHGADYDGTEEWPAVEGAARNTLRCLPFPRHARASDSFPTRKRGLKGKGTLGCSVLPSPSVIIFSTSGRLVPRHVRRKV</sequence>
<evidence type="ECO:0000313" key="3">
    <source>
        <dbReference type="RefSeq" id="XP_072809257.1"/>
    </source>
</evidence>
<feature type="region of interest" description="Disordered" evidence="1">
    <location>
        <begin position="1"/>
        <end position="187"/>
    </location>
</feature>
<dbReference type="Proteomes" id="UP001652581">
    <property type="component" value="Chromosome 32"/>
</dbReference>
<keyword evidence="2" id="KW-1185">Reference proteome</keyword>
<dbReference type="RefSeq" id="XP_072809258.1">
    <property type="nucleotide sequence ID" value="XM_072953157.1"/>
</dbReference>
<feature type="compositionally biased region" description="Low complexity" evidence="1">
    <location>
        <begin position="77"/>
        <end position="87"/>
    </location>
</feature>
<evidence type="ECO:0000313" key="4">
    <source>
        <dbReference type="RefSeq" id="XP_072809258.1"/>
    </source>
</evidence>
<evidence type="ECO:0000313" key="2">
    <source>
        <dbReference type="Proteomes" id="UP001652581"/>
    </source>
</evidence>
<dbReference type="RefSeq" id="XP_072809257.1">
    <property type="nucleotide sequence ID" value="XM_072953156.1"/>
</dbReference>
<gene>
    <name evidence="3 4" type="primary">LOC140690926</name>
</gene>
<reference evidence="3 4" key="1">
    <citation type="submission" date="2025-05" db="UniProtKB">
        <authorList>
            <consortium name="RefSeq"/>
        </authorList>
    </citation>
    <scope>IDENTIFICATION</scope>
</reference>
<name>A0ABM5CKT2_VICPA</name>
<protein>
    <submittedName>
        <fullName evidence="3 4">Uncharacterized protein isoform X1</fullName>
    </submittedName>
</protein>